<name>A0ABT6WXY7_9ACTN</name>
<sequence length="126" mass="14152">MSAEHLLETARQDRLSLEIDSPRPHIDVRAIAAAGELDAINGAKVHQVVCEVLLQQRPRRIEIDLREVRFLDSAGIRTLLRCHADARRVNCELTLTDAHPTAYRALQITGLLAHFGLTGTRDQQDR</sequence>
<protein>
    <recommendedName>
        <fullName evidence="2">Anti-sigma factor antagonist</fullName>
    </recommendedName>
</protein>
<dbReference type="NCBIfam" id="TIGR00377">
    <property type="entry name" value="ant_ant_sig"/>
    <property type="match status" value="1"/>
</dbReference>
<dbReference type="Proteomes" id="UP001241758">
    <property type="component" value="Unassembled WGS sequence"/>
</dbReference>
<dbReference type="CDD" id="cd07043">
    <property type="entry name" value="STAS_anti-anti-sigma_factors"/>
    <property type="match status" value="1"/>
</dbReference>
<dbReference type="PROSITE" id="PS50801">
    <property type="entry name" value="STAS"/>
    <property type="match status" value="1"/>
</dbReference>
<reference evidence="4 5" key="1">
    <citation type="submission" date="2023-05" db="EMBL/GenBank/DDBJ databases">
        <title>Actinoplanes sp. NEAU-A12 genome sequencing.</title>
        <authorList>
            <person name="Wang Z.-S."/>
        </authorList>
    </citation>
    <scope>NUCLEOTIDE SEQUENCE [LARGE SCALE GENOMIC DNA]</scope>
    <source>
        <strain evidence="4 5">NEAU-A12</strain>
    </source>
</reference>
<evidence type="ECO:0000256" key="2">
    <source>
        <dbReference type="RuleBase" id="RU003749"/>
    </source>
</evidence>
<organism evidence="4 5">
    <name type="scientific">Actinoplanes sandaracinus</name>
    <dbReference type="NCBI Taxonomy" id="3045177"/>
    <lineage>
        <taxon>Bacteria</taxon>
        <taxon>Bacillati</taxon>
        <taxon>Actinomycetota</taxon>
        <taxon>Actinomycetes</taxon>
        <taxon>Micromonosporales</taxon>
        <taxon>Micromonosporaceae</taxon>
        <taxon>Actinoplanes</taxon>
    </lineage>
</organism>
<gene>
    <name evidence="4" type="ORF">QLQ12_39055</name>
</gene>
<dbReference type="InterPro" id="IPR002645">
    <property type="entry name" value="STAS_dom"/>
</dbReference>
<dbReference type="InterPro" id="IPR003658">
    <property type="entry name" value="Anti-sigma_ant"/>
</dbReference>
<dbReference type="InterPro" id="IPR058548">
    <property type="entry name" value="MlaB-like_STAS"/>
</dbReference>
<proteinExistence type="inferred from homology"/>
<keyword evidence="5" id="KW-1185">Reference proteome</keyword>
<evidence type="ECO:0000313" key="4">
    <source>
        <dbReference type="EMBL" id="MDI6104607.1"/>
    </source>
</evidence>
<evidence type="ECO:0000259" key="3">
    <source>
        <dbReference type="PROSITE" id="PS50801"/>
    </source>
</evidence>
<evidence type="ECO:0000313" key="5">
    <source>
        <dbReference type="Proteomes" id="UP001241758"/>
    </source>
</evidence>
<dbReference type="RefSeq" id="WP_282766003.1">
    <property type="nucleotide sequence ID" value="NZ_JASCTH010000035.1"/>
</dbReference>
<comment type="similarity">
    <text evidence="1 2">Belongs to the anti-sigma-factor antagonist family.</text>
</comment>
<accession>A0ABT6WXY7</accession>
<dbReference type="SUPFAM" id="SSF52091">
    <property type="entry name" value="SpoIIaa-like"/>
    <property type="match status" value="1"/>
</dbReference>
<dbReference type="PANTHER" id="PTHR33495">
    <property type="entry name" value="ANTI-SIGMA FACTOR ANTAGONIST TM_1081-RELATED-RELATED"/>
    <property type="match status" value="1"/>
</dbReference>
<evidence type="ECO:0000256" key="1">
    <source>
        <dbReference type="ARBA" id="ARBA00009013"/>
    </source>
</evidence>
<dbReference type="Pfam" id="PF13466">
    <property type="entry name" value="STAS_2"/>
    <property type="match status" value="1"/>
</dbReference>
<dbReference type="EMBL" id="JASCTH010000035">
    <property type="protein sequence ID" value="MDI6104607.1"/>
    <property type="molecule type" value="Genomic_DNA"/>
</dbReference>
<comment type="caution">
    <text evidence="4">The sequence shown here is derived from an EMBL/GenBank/DDBJ whole genome shotgun (WGS) entry which is preliminary data.</text>
</comment>
<dbReference type="Gene3D" id="3.30.750.24">
    <property type="entry name" value="STAS domain"/>
    <property type="match status" value="1"/>
</dbReference>
<dbReference type="InterPro" id="IPR036513">
    <property type="entry name" value="STAS_dom_sf"/>
</dbReference>
<feature type="domain" description="STAS" evidence="3">
    <location>
        <begin position="27"/>
        <end position="126"/>
    </location>
</feature>